<evidence type="ECO:0000313" key="2">
    <source>
        <dbReference type="Proteomes" id="UP001162501"/>
    </source>
</evidence>
<protein>
    <submittedName>
        <fullName evidence="1">Uncharacterized protein</fullName>
    </submittedName>
</protein>
<name>A0ACB1KEJ6_RANTA</name>
<accession>A0ACB1KEJ6</accession>
<organism evidence="1 2">
    <name type="scientific">Rangifer tarandus platyrhynchus</name>
    <name type="common">Svalbard reindeer</name>
    <dbReference type="NCBI Taxonomy" id="3082113"/>
    <lineage>
        <taxon>Eukaryota</taxon>
        <taxon>Metazoa</taxon>
        <taxon>Chordata</taxon>
        <taxon>Craniata</taxon>
        <taxon>Vertebrata</taxon>
        <taxon>Euteleostomi</taxon>
        <taxon>Mammalia</taxon>
        <taxon>Eutheria</taxon>
        <taxon>Laurasiatheria</taxon>
        <taxon>Artiodactyla</taxon>
        <taxon>Ruminantia</taxon>
        <taxon>Pecora</taxon>
        <taxon>Cervidae</taxon>
        <taxon>Odocoileinae</taxon>
        <taxon>Rangifer</taxon>
    </lineage>
</organism>
<evidence type="ECO:0000313" key="1">
    <source>
        <dbReference type="EMBL" id="CAM9126312.1"/>
    </source>
</evidence>
<dbReference type="EMBL" id="CATOBB020000158">
    <property type="protein sequence ID" value="CAM9126312.1"/>
    <property type="molecule type" value="Genomic_DNA"/>
</dbReference>
<proteinExistence type="predicted"/>
<reference evidence="1" key="1">
    <citation type="submission" date="2025-03" db="EMBL/GenBank/DDBJ databases">
        <authorList>
            <consortium name="ELIXIR-Norway"/>
            <consortium name="Elixir Norway"/>
        </authorList>
    </citation>
    <scope>NUCLEOTIDE SEQUENCE</scope>
</reference>
<sequence length="178" mass="18881">MPRGECGARTRGDAGPNPSGDLEVQRAEAAQAAARRGLARGSGTAAPGEGARETAPGLRADLFQDPPPPLGPRPGDPAPRPCRVPAPRWGLENPSRSHPVKHFCTPVWTRRLAHMPRLSAVPFDAHRVTGVAAGSPSHAFPPVPPSSAPHRRTSWRVSSPSHGTFLRDQTLPLGLRPQ</sequence>
<comment type="caution">
    <text evidence="1">The sequence shown here is derived from an EMBL/GenBank/DDBJ whole genome shotgun (WGS) entry which is preliminary data.</text>
</comment>
<dbReference type="Proteomes" id="UP001162501">
    <property type="component" value="Unassembled WGS sequence"/>
</dbReference>
<gene>
    <name evidence="1" type="ORF">MRATA1EN22A_LOCUS28774</name>
</gene>